<keyword evidence="2" id="KW-1185">Reference proteome</keyword>
<dbReference type="STRING" id="1121895.GCA_000378485_03244"/>
<sequence>MSELTANNLFELFDAKGYTGLTRFYSPSFEFTDTIKAGLQRVQQEFAGQIGISTFSLSSYPVWERQGAPYVSSYVLCSYKDEKISVRLLDLSYNRGTHNGEISRQLLNEPEPGDIPDKQHLSDTLRNLSTQNSETRKRNIKRYKL</sequence>
<gene>
    <name evidence="1" type="ORF">Q765_13690</name>
</gene>
<accession>A0A0A2M333</accession>
<organism evidence="1 2">
    <name type="scientific">Flavobacterium rivuli WB 3.3-2 = DSM 21788</name>
    <dbReference type="NCBI Taxonomy" id="1121895"/>
    <lineage>
        <taxon>Bacteria</taxon>
        <taxon>Pseudomonadati</taxon>
        <taxon>Bacteroidota</taxon>
        <taxon>Flavobacteriia</taxon>
        <taxon>Flavobacteriales</taxon>
        <taxon>Flavobacteriaceae</taxon>
        <taxon>Flavobacterium</taxon>
    </lineage>
</organism>
<comment type="caution">
    <text evidence="1">The sequence shown here is derived from an EMBL/GenBank/DDBJ whole genome shotgun (WGS) entry which is preliminary data.</text>
</comment>
<reference evidence="1 2" key="1">
    <citation type="submission" date="2013-09" db="EMBL/GenBank/DDBJ databases">
        <authorList>
            <person name="Zeng Z."/>
            <person name="Chen C."/>
        </authorList>
    </citation>
    <scope>NUCLEOTIDE SEQUENCE [LARGE SCALE GENOMIC DNA]</scope>
    <source>
        <strain evidence="1 2">WB 3.3-2</strain>
    </source>
</reference>
<name>A0A0A2M333_9FLAO</name>
<proteinExistence type="predicted"/>
<evidence type="ECO:0000313" key="2">
    <source>
        <dbReference type="Proteomes" id="UP000030152"/>
    </source>
</evidence>
<dbReference type="AlphaFoldDB" id="A0A0A2M333"/>
<evidence type="ECO:0000313" key="1">
    <source>
        <dbReference type="EMBL" id="KGO85883.1"/>
    </source>
</evidence>
<dbReference type="OrthoDB" id="1379975at2"/>
<dbReference type="Proteomes" id="UP000030152">
    <property type="component" value="Unassembled WGS sequence"/>
</dbReference>
<dbReference type="RefSeq" id="WP_020214413.1">
    <property type="nucleotide sequence ID" value="NZ_JRLX01000015.1"/>
</dbReference>
<dbReference type="EMBL" id="JRLX01000015">
    <property type="protein sequence ID" value="KGO85883.1"/>
    <property type="molecule type" value="Genomic_DNA"/>
</dbReference>
<protein>
    <submittedName>
        <fullName evidence="1">Uncharacterized protein</fullName>
    </submittedName>
</protein>